<dbReference type="PANTHER" id="PTHR10795">
    <property type="entry name" value="PROPROTEIN CONVERTASE SUBTILISIN/KEXIN"/>
    <property type="match status" value="1"/>
</dbReference>
<comment type="similarity">
    <text evidence="1">Belongs to the peptidase S8 family.</text>
</comment>
<dbReference type="Pfam" id="PF00082">
    <property type="entry name" value="Peptidase_S8"/>
    <property type="match status" value="1"/>
</dbReference>
<keyword evidence="2" id="KW-0732">Signal</keyword>
<evidence type="ECO:0000256" key="3">
    <source>
        <dbReference type="SAM" id="MobiDB-lite"/>
    </source>
</evidence>
<evidence type="ECO:0000313" key="7">
    <source>
        <dbReference type="Proteomes" id="UP001054889"/>
    </source>
</evidence>
<reference evidence="6" key="2">
    <citation type="submission" date="2021-12" db="EMBL/GenBank/DDBJ databases">
        <title>Resequencing data analysis of finger millet.</title>
        <authorList>
            <person name="Hatakeyama M."/>
            <person name="Aluri S."/>
            <person name="Balachadran M.T."/>
            <person name="Sivarajan S.R."/>
            <person name="Poveda L."/>
            <person name="Shimizu-Inatsugi R."/>
            <person name="Schlapbach R."/>
            <person name="Sreeman S.M."/>
            <person name="Shimizu K.K."/>
        </authorList>
    </citation>
    <scope>NUCLEOTIDE SEQUENCE</scope>
</reference>
<accession>A0AAV5E2L7</accession>
<organism evidence="6 7">
    <name type="scientific">Eleusine coracana subsp. coracana</name>
    <dbReference type="NCBI Taxonomy" id="191504"/>
    <lineage>
        <taxon>Eukaryota</taxon>
        <taxon>Viridiplantae</taxon>
        <taxon>Streptophyta</taxon>
        <taxon>Embryophyta</taxon>
        <taxon>Tracheophyta</taxon>
        <taxon>Spermatophyta</taxon>
        <taxon>Magnoliopsida</taxon>
        <taxon>Liliopsida</taxon>
        <taxon>Poales</taxon>
        <taxon>Poaceae</taxon>
        <taxon>PACMAD clade</taxon>
        <taxon>Chloridoideae</taxon>
        <taxon>Cynodonteae</taxon>
        <taxon>Eleusininae</taxon>
        <taxon>Eleusine</taxon>
    </lineage>
</organism>
<keyword evidence="7" id="KW-1185">Reference proteome</keyword>
<gene>
    <name evidence="6" type="primary">gb03889</name>
    <name evidence="6" type="ORF">PR202_gb03889</name>
</gene>
<dbReference type="SUPFAM" id="SSF52743">
    <property type="entry name" value="Subtilisin-like"/>
    <property type="match status" value="1"/>
</dbReference>
<feature type="domain" description="Peptidase S8/S53" evidence="4">
    <location>
        <begin position="57"/>
        <end position="93"/>
    </location>
</feature>
<dbReference type="Gene3D" id="3.40.50.200">
    <property type="entry name" value="Peptidase S8/S53 domain"/>
    <property type="match status" value="1"/>
</dbReference>
<dbReference type="Pfam" id="PF17766">
    <property type="entry name" value="fn3_6"/>
    <property type="match status" value="1"/>
</dbReference>
<evidence type="ECO:0000313" key="6">
    <source>
        <dbReference type="EMBL" id="GJN16865.1"/>
    </source>
</evidence>
<dbReference type="InterPro" id="IPR045051">
    <property type="entry name" value="SBT"/>
</dbReference>
<protein>
    <submittedName>
        <fullName evidence="6">Uncharacterized protein</fullName>
    </submittedName>
</protein>
<evidence type="ECO:0000259" key="4">
    <source>
        <dbReference type="Pfam" id="PF00082"/>
    </source>
</evidence>
<dbReference type="Proteomes" id="UP001054889">
    <property type="component" value="Unassembled WGS sequence"/>
</dbReference>
<comment type="caution">
    <text evidence="6">The sequence shown here is derived from an EMBL/GenBank/DDBJ whole genome shotgun (WGS) entry which is preliminary data.</text>
</comment>
<dbReference type="AlphaFoldDB" id="A0AAV5E2L7"/>
<name>A0AAV5E2L7_ELECO</name>
<sequence>MARTPPRGLPSTTPPSSATPKAEPSGWPHGVDIISISIGGGAGTTAPEFHDDNVAIACPHVSGIAAMLRQAQPSWGPAKIKSALMTTAYNTDSDGEVIKSASTGKASTPLDRGAGHVDPNRALDPGLVYDVTRTDYVDFLCSLGYTDKQIAIFNRGSSGSPSSVIDCSKKSHKKPPRFTDLNYPAFSVVLKSAKDKATQLRRLTIVGDYVEVTYKVIINTPPGVRVTVNPPTLRFIINGPTVKKYQVTFEANGEESDVYYTYGSIVWTDGKHNVTNPITVYWPDEDQVAAI</sequence>
<feature type="region of interest" description="Disordered" evidence="3">
    <location>
        <begin position="1"/>
        <end position="32"/>
    </location>
</feature>
<dbReference type="GO" id="GO:0006508">
    <property type="term" value="P:proteolysis"/>
    <property type="evidence" value="ECO:0007669"/>
    <property type="project" value="InterPro"/>
</dbReference>
<proteinExistence type="inferred from homology"/>
<feature type="domain" description="Subtilisin-like protease fibronectin type-III" evidence="5">
    <location>
        <begin position="180"/>
        <end position="280"/>
    </location>
</feature>
<dbReference type="EMBL" id="BQKI01000073">
    <property type="protein sequence ID" value="GJN16865.1"/>
    <property type="molecule type" value="Genomic_DNA"/>
</dbReference>
<evidence type="ECO:0000256" key="2">
    <source>
        <dbReference type="ARBA" id="ARBA00022729"/>
    </source>
</evidence>
<evidence type="ECO:0000256" key="1">
    <source>
        <dbReference type="ARBA" id="ARBA00011073"/>
    </source>
</evidence>
<feature type="compositionally biased region" description="Low complexity" evidence="3">
    <location>
        <begin position="10"/>
        <end position="25"/>
    </location>
</feature>
<reference evidence="6" key="1">
    <citation type="journal article" date="2018" name="DNA Res.">
        <title>Multiple hybrid de novo genome assembly of finger millet, an orphan allotetraploid crop.</title>
        <authorList>
            <person name="Hatakeyama M."/>
            <person name="Aluri S."/>
            <person name="Balachadran M.T."/>
            <person name="Sivarajan S.R."/>
            <person name="Patrignani A."/>
            <person name="Gruter S."/>
            <person name="Poveda L."/>
            <person name="Shimizu-Inatsugi R."/>
            <person name="Baeten J."/>
            <person name="Francoijs K.J."/>
            <person name="Nataraja K.N."/>
            <person name="Reddy Y.A.N."/>
            <person name="Phadnis S."/>
            <person name="Ravikumar R.L."/>
            <person name="Schlapbach R."/>
            <person name="Sreeman S.M."/>
            <person name="Shimizu K.K."/>
        </authorList>
    </citation>
    <scope>NUCLEOTIDE SEQUENCE</scope>
</reference>
<dbReference type="InterPro" id="IPR000209">
    <property type="entry name" value="Peptidase_S8/S53_dom"/>
</dbReference>
<evidence type="ECO:0000259" key="5">
    <source>
        <dbReference type="Pfam" id="PF17766"/>
    </source>
</evidence>
<dbReference type="GO" id="GO:0004252">
    <property type="term" value="F:serine-type endopeptidase activity"/>
    <property type="evidence" value="ECO:0007669"/>
    <property type="project" value="InterPro"/>
</dbReference>
<dbReference type="Gene3D" id="2.60.40.2310">
    <property type="match status" value="1"/>
</dbReference>
<dbReference type="InterPro" id="IPR036852">
    <property type="entry name" value="Peptidase_S8/S53_dom_sf"/>
</dbReference>
<dbReference type="InterPro" id="IPR041469">
    <property type="entry name" value="Subtilisin-like_FN3"/>
</dbReference>